<sequence length="413" mass="47390">MRDMRYRLRHFLARVFEAYQLCNHWFWEGSATCHFHSVKMESGLTECMIGGKLSPLFSFGVIADVQYADIDDKMNHSHTKWRYYRNAVHLLREAIASWNKETRGINFVVQLGDLVDGFNLVEKGKSESFAVLKKLMTEFENCHVPVHNVIGNHDVFNFLRKELFEMNFLSGYVLSRNSGSIINLSPVKNEALFGNSQDSVNKDAKEASFSAFCESLNVPASDFPAFYHFFPQKGFRFIVLDSYDLSVLGYDTDSDKYHKSFKLLRSVNKNEQWNSPQNLKYNQRQFTGFNGGMGEEQLTWLEMQLKEASKEEQRVVIFAHVPILHDVTEGICLAWNHEEVLSLIHKFSCVIAIFCGHTHDYAYAKDALGIHHVVFPGIVEVPPGQNGFATIDVYEDHLHVRGVGMMPSLFLNF</sequence>
<dbReference type="EMBL" id="JAIZAY010000008">
    <property type="protein sequence ID" value="KAJ8037563.1"/>
    <property type="molecule type" value="Genomic_DNA"/>
</dbReference>
<reference evidence="2" key="1">
    <citation type="submission" date="2021-10" db="EMBL/GenBank/DDBJ databases">
        <title>Tropical sea cucumber genome reveals ecological adaptation and Cuvierian tubules defense mechanism.</title>
        <authorList>
            <person name="Chen T."/>
        </authorList>
    </citation>
    <scope>NUCLEOTIDE SEQUENCE</scope>
    <source>
        <strain evidence="2">Nanhai2018</strain>
        <tissue evidence="2">Muscle</tissue>
    </source>
</reference>
<dbReference type="GO" id="GO:0047734">
    <property type="term" value="F:CDP-glycerol diphosphatase activity"/>
    <property type="evidence" value="ECO:0007669"/>
    <property type="project" value="TreeGrafter"/>
</dbReference>
<dbReference type="InterPro" id="IPR029052">
    <property type="entry name" value="Metallo-depent_PP-like"/>
</dbReference>
<evidence type="ECO:0000313" key="2">
    <source>
        <dbReference type="EMBL" id="KAJ8037563.1"/>
    </source>
</evidence>
<dbReference type="InterPro" id="IPR004843">
    <property type="entry name" value="Calcineurin-like_PHP"/>
</dbReference>
<dbReference type="PANTHER" id="PTHR16509:SF1">
    <property type="entry name" value="MANGANESE-DEPENDENT ADP-RIBOSE_CDP-ALCOHOL DIPHOSPHATASE"/>
    <property type="match status" value="1"/>
</dbReference>
<feature type="domain" description="Calcineurin-like phosphoesterase" evidence="1">
    <location>
        <begin position="59"/>
        <end position="361"/>
    </location>
</feature>
<dbReference type="AlphaFoldDB" id="A0A9Q1C1R7"/>
<dbReference type="GO" id="GO:0008663">
    <property type="term" value="F:2',3'-cyclic-nucleotide 2'-phosphodiesterase activity"/>
    <property type="evidence" value="ECO:0007669"/>
    <property type="project" value="TreeGrafter"/>
</dbReference>
<proteinExistence type="predicted"/>
<dbReference type="PANTHER" id="PTHR16509">
    <property type="match status" value="1"/>
</dbReference>
<protein>
    <submittedName>
        <fullName evidence="2">Manganese-dependent ADP-ribose/CDP-alcohol diphosphatase</fullName>
    </submittedName>
</protein>
<keyword evidence="3" id="KW-1185">Reference proteome</keyword>
<dbReference type="Gene3D" id="3.60.21.10">
    <property type="match status" value="1"/>
</dbReference>
<dbReference type="Pfam" id="PF00149">
    <property type="entry name" value="Metallophos"/>
    <property type="match status" value="1"/>
</dbReference>
<dbReference type="OrthoDB" id="9675250at2759"/>
<dbReference type="SUPFAM" id="SSF56300">
    <property type="entry name" value="Metallo-dependent phosphatases"/>
    <property type="match status" value="1"/>
</dbReference>
<evidence type="ECO:0000313" key="3">
    <source>
        <dbReference type="Proteomes" id="UP001152320"/>
    </source>
</evidence>
<dbReference type="Proteomes" id="UP001152320">
    <property type="component" value="Chromosome 8"/>
</dbReference>
<gene>
    <name evidence="2" type="ORF">HOLleu_18407</name>
</gene>
<evidence type="ECO:0000259" key="1">
    <source>
        <dbReference type="Pfam" id="PF00149"/>
    </source>
</evidence>
<name>A0A9Q1C1R7_HOLLE</name>
<dbReference type="GO" id="GO:0047631">
    <property type="term" value="F:ADP-ribose diphosphatase activity"/>
    <property type="evidence" value="ECO:0007669"/>
    <property type="project" value="TreeGrafter"/>
</dbReference>
<organism evidence="2 3">
    <name type="scientific">Holothuria leucospilota</name>
    <name type="common">Black long sea cucumber</name>
    <name type="synonym">Mertensiothuria leucospilota</name>
    <dbReference type="NCBI Taxonomy" id="206669"/>
    <lineage>
        <taxon>Eukaryota</taxon>
        <taxon>Metazoa</taxon>
        <taxon>Echinodermata</taxon>
        <taxon>Eleutherozoa</taxon>
        <taxon>Echinozoa</taxon>
        <taxon>Holothuroidea</taxon>
        <taxon>Aspidochirotacea</taxon>
        <taxon>Aspidochirotida</taxon>
        <taxon>Holothuriidae</taxon>
        <taxon>Holothuria</taxon>
    </lineage>
</organism>
<accession>A0A9Q1C1R7</accession>
<comment type="caution">
    <text evidence="2">The sequence shown here is derived from an EMBL/GenBank/DDBJ whole genome shotgun (WGS) entry which is preliminary data.</text>
</comment>
<dbReference type="GO" id="GO:0030145">
    <property type="term" value="F:manganese ion binding"/>
    <property type="evidence" value="ECO:0007669"/>
    <property type="project" value="TreeGrafter"/>
</dbReference>